<sequence>MLPQSHIIIATKLHRSIKEKFYLNLDMKNLIYGSIKPDIPLHFKGLKHFKPQSYEYITDEIYRLGKLSLCNNTEQIKLLSKQIGIVTHYIADYFCVPHNDRATYKNNFLNHLAYESNLHKLYKTYNNKIDVPKSYFNIENTTSHPIKSLVDTLHGTYSLKNESLKNDLESSIEAVVIVGLYIVYHNIINCTYDIAA</sequence>
<name>A0A1I0F0Q0_9FIRM</name>
<dbReference type="AlphaFoldDB" id="A0A1I0F0Q0"/>
<dbReference type="EMBL" id="FOHU01000012">
    <property type="protein sequence ID" value="SET50579.1"/>
    <property type="molecule type" value="Genomic_DNA"/>
</dbReference>
<accession>A0A1I0F0Q0</accession>
<dbReference type="OrthoDB" id="2878022at2"/>
<evidence type="ECO:0000313" key="2">
    <source>
        <dbReference type="EMBL" id="SET50579.1"/>
    </source>
</evidence>
<dbReference type="STRING" id="426128.SAMN05660297_02622"/>
<evidence type="ECO:0000259" key="1">
    <source>
        <dbReference type="Pfam" id="PF00882"/>
    </source>
</evidence>
<dbReference type="InterPro" id="IPR029002">
    <property type="entry name" value="PLPC/GPLD1"/>
</dbReference>
<organism evidence="2 3">
    <name type="scientific">Natronincola peptidivorans</name>
    <dbReference type="NCBI Taxonomy" id="426128"/>
    <lineage>
        <taxon>Bacteria</taxon>
        <taxon>Bacillati</taxon>
        <taxon>Bacillota</taxon>
        <taxon>Clostridia</taxon>
        <taxon>Peptostreptococcales</taxon>
        <taxon>Natronincolaceae</taxon>
        <taxon>Natronincola</taxon>
    </lineage>
</organism>
<reference evidence="2 3" key="1">
    <citation type="submission" date="2016-10" db="EMBL/GenBank/DDBJ databases">
        <authorList>
            <person name="de Groot N.N."/>
        </authorList>
    </citation>
    <scope>NUCLEOTIDE SEQUENCE [LARGE SCALE GENOMIC DNA]</scope>
    <source>
        <strain evidence="2 3">DSM 18979</strain>
    </source>
</reference>
<proteinExistence type="predicted"/>
<feature type="domain" description="Phospholipase C/D" evidence="1">
    <location>
        <begin position="5"/>
        <end position="157"/>
    </location>
</feature>
<gene>
    <name evidence="2" type="ORF">SAMN05660297_02622</name>
</gene>
<dbReference type="Proteomes" id="UP000199568">
    <property type="component" value="Unassembled WGS sequence"/>
</dbReference>
<dbReference type="RefSeq" id="WP_090444854.1">
    <property type="nucleotide sequence ID" value="NZ_FOHU01000012.1"/>
</dbReference>
<dbReference type="Pfam" id="PF00882">
    <property type="entry name" value="Zn_dep_PLPC"/>
    <property type="match status" value="1"/>
</dbReference>
<protein>
    <submittedName>
        <fullName evidence="2">Zinc dependent phospholipase C</fullName>
    </submittedName>
</protein>
<keyword evidence="3" id="KW-1185">Reference proteome</keyword>
<evidence type="ECO:0000313" key="3">
    <source>
        <dbReference type="Proteomes" id="UP000199568"/>
    </source>
</evidence>